<comment type="catalytic activity">
    <reaction evidence="6">
        <text>NAD(+) + NADPH + H(+)(in) = NADH + NADP(+) + H(+)(out)</text>
        <dbReference type="Rhea" id="RHEA:47992"/>
        <dbReference type="ChEBI" id="CHEBI:15378"/>
        <dbReference type="ChEBI" id="CHEBI:57540"/>
        <dbReference type="ChEBI" id="CHEBI:57783"/>
        <dbReference type="ChEBI" id="CHEBI:57945"/>
        <dbReference type="ChEBI" id="CHEBI:58349"/>
        <dbReference type="EC" id="7.1.1.1"/>
    </reaction>
</comment>
<evidence type="ECO:0000256" key="6">
    <source>
        <dbReference type="ARBA" id="ARBA00048202"/>
    </source>
</evidence>
<evidence type="ECO:0000256" key="3">
    <source>
        <dbReference type="ARBA" id="ARBA00022857"/>
    </source>
</evidence>
<evidence type="ECO:0000256" key="4">
    <source>
        <dbReference type="ARBA" id="ARBA00022967"/>
    </source>
</evidence>
<evidence type="ECO:0000256" key="1">
    <source>
        <dbReference type="ARBA" id="ARBA00003943"/>
    </source>
</evidence>
<dbReference type="Pfam" id="PF05222">
    <property type="entry name" value="AlaDh_PNT_N"/>
    <property type="match status" value="1"/>
</dbReference>
<dbReference type="EMBL" id="AKBN01001403">
    <property type="protein sequence ID" value="KFA00491.1"/>
    <property type="molecule type" value="Genomic_DNA"/>
</dbReference>
<dbReference type="AlphaFoldDB" id="A0A836NZV3"/>
<name>A0A836NZV3_XANVA</name>
<keyword evidence="5" id="KW-0520">NAD</keyword>
<dbReference type="GO" id="GO:0050661">
    <property type="term" value="F:NADP binding"/>
    <property type="evidence" value="ECO:0007669"/>
    <property type="project" value="TreeGrafter"/>
</dbReference>
<feature type="domain" description="Alanine dehydrogenase/pyridine nucleotide transhydrogenase N-terminal" evidence="7">
    <location>
        <begin position="6"/>
        <end position="82"/>
    </location>
</feature>
<dbReference type="GO" id="GO:0008750">
    <property type="term" value="F:proton-translocating NAD(P)+ transhydrogenase activity"/>
    <property type="evidence" value="ECO:0007669"/>
    <property type="project" value="UniProtKB-EC"/>
</dbReference>
<comment type="function">
    <text evidence="1">The transhydrogenation between NADH and NADP is coupled to respiration and ATP hydrolysis and functions as a proton pump across the membrane.</text>
</comment>
<dbReference type="GO" id="GO:0005886">
    <property type="term" value="C:plasma membrane"/>
    <property type="evidence" value="ECO:0007669"/>
    <property type="project" value="TreeGrafter"/>
</dbReference>
<keyword evidence="3" id="KW-0521">NADP</keyword>
<comment type="caution">
    <text evidence="8">The sequence shown here is derived from an EMBL/GenBank/DDBJ whole genome shotgun (WGS) entry which is preliminary data.</text>
</comment>
<accession>A0A836NZV3</accession>
<sequence>MAVQVLVLKEWADGECRIAATPETVKKLVALGAGVWIEPDAGRASSMDDAAYLQAGAQPAGVDAVAQADVVLCVQAPSTEILL</sequence>
<gene>
    <name evidence="8" type="ORF">A11K_0121745</name>
</gene>
<dbReference type="EC" id="7.1.1.1" evidence="2"/>
<evidence type="ECO:0000259" key="7">
    <source>
        <dbReference type="SMART" id="SM01003"/>
    </source>
</evidence>
<protein>
    <recommendedName>
        <fullName evidence="2">proton-translocating NAD(P)(+) transhydrogenase</fullName>
        <ecNumber evidence="2">7.1.1.1</ecNumber>
    </recommendedName>
</protein>
<dbReference type="Gene3D" id="3.40.50.720">
    <property type="entry name" value="NAD(P)-binding Rossmann-like Domain"/>
    <property type="match status" value="1"/>
</dbReference>
<evidence type="ECO:0000256" key="2">
    <source>
        <dbReference type="ARBA" id="ARBA00012943"/>
    </source>
</evidence>
<organism evidence="8">
    <name type="scientific">Xanthomonas vasicola pv. vasculorum NCPPB 890</name>
    <dbReference type="NCBI Taxonomy" id="1184265"/>
    <lineage>
        <taxon>Bacteria</taxon>
        <taxon>Pseudomonadati</taxon>
        <taxon>Pseudomonadota</taxon>
        <taxon>Gammaproteobacteria</taxon>
        <taxon>Lysobacterales</taxon>
        <taxon>Lysobacteraceae</taxon>
        <taxon>Xanthomonas</taxon>
    </lineage>
</organism>
<dbReference type="InterPro" id="IPR007886">
    <property type="entry name" value="AlaDH/PNT_N"/>
</dbReference>
<keyword evidence="4" id="KW-1278">Translocase</keyword>
<proteinExistence type="predicted"/>
<dbReference type="PANTHER" id="PTHR10160:SF19">
    <property type="entry name" value="PROTON-TRANSLOCATING NAD(P)(+) TRANSHYDROGENASE"/>
    <property type="match status" value="1"/>
</dbReference>
<dbReference type="PANTHER" id="PTHR10160">
    <property type="entry name" value="NAD(P) TRANSHYDROGENASE"/>
    <property type="match status" value="1"/>
</dbReference>
<evidence type="ECO:0000256" key="5">
    <source>
        <dbReference type="ARBA" id="ARBA00023027"/>
    </source>
</evidence>
<reference evidence="8" key="1">
    <citation type="submission" date="2012-05" db="EMBL/GenBank/DDBJ databases">
        <authorList>
            <person name="Studholme D.J."/>
            <person name="Wasukira A."/>
            <person name="Grant M."/>
        </authorList>
    </citation>
    <scope>NUCLEOTIDE SEQUENCE [LARGE SCALE GENOMIC DNA]</scope>
    <source>
        <strain evidence="8">NCPPB 890</strain>
    </source>
</reference>
<evidence type="ECO:0000313" key="8">
    <source>
        <dbReference type="EMBL" id="KFA00491.1"/>
    </source>
</evidence>
<dbReference type="SUPFAM" id="SSF52283">
    <property type="entry name" value="Formate/glycerate dehydrogenase catalytic domain-like"/>
    <property type="match status" value="1"/>
</dbReference>
<dbReference type="GO" id="GO:0006740">
    <property type="term" value="P:NADPH regeneration"/>
    <property type="evidence" value="ECO:0007669"/>
    <property type="project" value="TreeGrafter"/>
</dbReference>
<dbReference type="SMART" id="SM01003">
    <property type="entry name" value="AlaDh_PNT_N"/>
    <property type="match status" value="1"/>
</dbReference>